<dbReference type="PANTHER" id="PTHR44591">
    <property type="entry name" value="STRESS RESPONSE REGULATOR PROTEIN 1"/>
    <property type="match status" value="1"/>
</dbReference>
<dbReference type="InterPro" id="IPR001789">
    <property type="entry name" value="Sig_transdc_resp-reg_receiver"/>
</dbReference>
<evidence type="ECO:0000313" key="4">
    <source>
        <dbReference type="EMBL" id="GIO68151.1"/>
    </source>
</evidence>
<dbReference type="InterPro" id="IPR011006">
    <property type="entry name" value="CheY-like_superfamily"/>
</dbReference>
<reference evidence="4 5" key="1">
    <citation type="submission" date="2021-03" db="EMBL/GenBank/DDBJ databases">
        <title>Antimicrobial resistance genes in bacteria isolated from Japanese honey, and their potential for conferring macrolide and lincosamide resistance in the American foulbrood pathogen Paenibacillus larvae.</title>
        <authorList>
            <person name="Okamoto M."/>
            <person name="Kumagai M."/>
            <person name="Kanamori H."/>
            <person name="Takamatsu D."/>
        </authorList>
    </citation>
    <scope>NUCLEOTIDE SEQUENCE [LARGE SCALE GENOMIC DNA]</scope>
    <source>
        <strain evidence="4 5">J21TS3</strain>
    </source>
</reference>
<evidence type="ECO:0000256" key="2">
    <source>
        <dbReference type="PROSITE-ProRule" id="PRU00169"/>
    </source>
</evidence>
<protein>
    <recommendedName>
        <fullName evidence="3">Response regulatory domain-containing protein</fullName>
    </recommendedName>
</protein>
<dbReference type="Gene3D" id="3.40.50.2300">
    <property type="match status" value="1"/>
</dbReference>
<sequence length="76" mass="8627">MYQAMLVDDDYPVIELLSEIIDWGGLGFKPPGTHENGEDAWEEARKQPPDVLITDIGMPRMNGIELIARSRRSNRT</sequence>
<evidence type="ECO:0000259" key="3">
    <source>
        <dbReference type="PROSITE" id="PS50110"/>
    </source>
</evidence>
<organism evidence="4 5">
    <name type="scientific">Paenibacillus cookii</name>
    <dbReference type="NCBI Taxonomy" id="157839"/>
    <lineage>
        <taxon>Bacteria</taxon>
        <taxon>Bacillati</taxon>
        <taxon>Bacillota</taxon>
        <taxon>Bacilli</taxon>
        <taxon>Bacillales</taxon>
        <taxon>Paenibacillaceae</taxon>
        <taxon>Paenibacillus</taxon>
    </lineage>
</organism>
<name>A0ABQ4LXY9_9BACL</name>
<dbReference type="PROSITE" id="PS50110">
    <property type="entry name" value="RESPONSE_REGULATORY"/>
    <property type="match status" value="1"/>
</dbReference>
<dbReference type="PANTHER" id="PTHR44591:SF3">
    <property type="entry name" value="RESPONSE REGULATORY DOMAIN-CONTAINING PROTEIN"/>
    <property type="match status" value="1"/>
</dbReference>
<proteinExistence type="predicted"/>
<comment type="caution">
    <text evidence="4">The sequence shown here is derived from an EMBL/GenBank/DDBJ whole genome shotgun (WGS) entry which is preliminary data.</text>
</comment>
<dbReference type="EMBL" id="BORW01000015">
    <property type="protein sequence ID" value="GIO68151.1"/>
    <property type="molecule type" value="Genomic_DNA"/>
</dbReference>
<keyword evidence="1 2" id="KW-0597">Phosphoprotein</keyword>
<feature type="domain" description="Response regulatory" evidence="3">
    <location>
        <begin position="3"/>
        <end position="76"/>
    </location>
</feature>
<accession>A0ABQ4LXY9</accession>
<dbReference type="SUPFAM" id="SSF52172">
    <property type="entry name" value="CheY-like"/>
    <property type="match status" value="1"/>
</dbReference>
<feature type="modified residue" description="4-aspartylphosphate" evidence="2">
    <location>
        <position position="55"/>
    </location>
</feature>
<dbReference type="InterPro" id="IPR050595">
    <property type="entry name" value="Bact_response_regulator"/>
</dbReference>
<keyword evidence="5" id="KW-1185">Reference proteome</keyword>
<dbReference type="Pfam" id="PF00072">
    <property type="entry name" value="Response_reg"/>
    <property type="match status" value="1"/>
</dbReference>
<dbReference type="RefSeq" id="WP_306433239.1">
    <property type="nucleotide sequence ID" value="NZ_BORW01000015.1"/>
</dbReference>
<gene>
    <name evidence="4" type="ORF">J21TS3_29720</name>
</gene>
<evidence type="ECO:0000313" key="5">
    <source>
        <dbReference type="Proteomes" id="UP000680638"/>
    </source>
</evidence>
<dbReference type="Proteomes" id="UP000680638">
    <property type="component" value="Unassembled WGS sequence"/>
</dbReference>
<evidence type="ECO:0000256" key="1">
    <source>
        <dbReference type="ARBA" id="ARBA00022553"/>
    </source>
</evidence>